<dbReference type="PROSITE" id="PS50222">
    <property type="entry name" value="EF_HAND_2"/>
    <property type="match status" value="1"/>
</dbReference>
<dbReference type="Gene3D" id="1.10.510.10">
    <property type="entry name" value="Transferase(Phosphotransferase) domain 1"/>
    <property type="match status" value="1"/>
</dbReference>
<dbReference type="Gene3D" id="3.20.20.140">
    <property type="entry name" value="Metal-dependent hydrolases"/>
    <property type="match status" value="3"/>
</dbReference>
<keyword evidence="12" id="KW-0597">Phosphoprotein</keyword>
<keyword evidence="25" id="KW-0829">Tyrosine-protein kinase</keyword>
<feature type="region of interest" description="Disordered" evidence="33">
    <location>
        <begin position="221"/>
        <end position="253"/>
    </location>
</feature>
<feature type="compositionally biased region" description="Low complexity" evidence="33">
    <location>
        <begin position="2256"/>
        <end position="2275"/>
    </location>
</feature>
<dbReference type="InterPro" id="IPR001849">
    <property type="entry name" value="PH_domain"/>
</dbReference>
<keyword evidence="20" id="KW-0460">Magnesium</keyword>
<feature type="compositionally biased region" description="Polar residues" evidence="33">
    <location>
        <begin position="2144"/>
        <end position="2157"/>
    </location>
</feature>
<comment type="cofactor">
    <cofactor evidence="1">
        <name>Zn(2+)</name>
        <dbReference type="ChEBI" id="CHEBI:29105"/>
    </cofactor>
</comment>
<evidence type="ECO:0000313" key="38">
    <source>
        <dbReference type="Proteomes" id="UP000438429"/>
    </source>
</evidence>
<keyword evidence="15 31" id="KW-0547">Nucleotide-binding</keyword>
<dbReference type="GO" id="GO:0005634">
    <property type="term" value="C:nucleus"/>
    <property type="evidence" value="ECO:0007669"/>
    <property type="project" value="UniProtKB-SubCell"/>
</dbReference>
<evidence type="ECO:0000256" key="22">
    <source>
        <dbReference type="ARBA" id="ARBA00023080"/>
    </source>
</evidence>
<feature type="compositionally biased region" description="Low complexity" evidence="33">
    <location>
        <begin position="2311"/>
        <end position="2326"/>
    </location>
</feature>
<comment type="function">
    <text evidence="28">Phosphatidylinositol 3,4,5-trisphosphate-dependent guanine nucleotide exchange factor (GEF) which, independently of RAS, transduces signals from tyrosine kinase receptors to RAC. It also mediates signaling of membrane ruffling. Regulates the actin cytoskeleton as an effector or adapter protein in response to agonist stimulated phosphatidylinositol (3,4)-bisphosphate production and cell protrusion.</text>
</comment>
<name>A0A6A4TBU2_SCOMX</name>
<dbReference type="GO" id="GO:0005179">
    <property type="term" value="F:hormone activity"/>
    <property type="evidence" value="ECO:0007669"/>
    <property type="project" value="InterPro"/>
</dbReference>
<keyword evidence="18" id="KW-0862">Zinc</keyword>
<dbReference type="InterPro" id="IPR011009">
    <property type="entry name" value="Kinase-like_dom_sf"/>
</dbReference>
<comment type="pathway">
    <text evidence="6">Purine metabolism; IMP biosynthesis via salvage pathway; IMP from AMP: step 1/1.</text>
</comment>
<dbReference type="InterPro" id="IPR017441">
    <property type="entry name" value="Protein_kinase_ATP_BS"/>
</dbReference>
<dbReference type="GO" id="GO:0003677">
    <property type="term" value="F:DNA binding"/>
    <property type="evidence" value="ECO:0007669"/>
    <property type="project" value="UniProtKB-KW"/>
</dbReference>
<dbReference type="GO" id="GO:0005737">
    <property type="term" value="C:cytoplasm"/>
    <property type="evidence" value="ECO:0007669"/>
    <property type="project" value="UniProtKB-SubCell"/>
</dbReference>
<keyword evidence="13" id="KW-0808">Transferase</keyword>
<dbReference type="Pfam" id="PF00069">
    <property type="entry name" value="Pkinase"/>
    <property type="match status" value="1"/>
</dbReference>
<keyword evidence="11" id="KW-0963">Cytoplasm</keyword>
<dbReference type="FunFam" id="1.10.510.10:FF:000217">
    <property type="entry name" value="Wee1-like protein kinase"/>
    <property type="match status" value="1"/>
</dbReference>
<evidence type="ECO:0000256" key="4">
    <source>
        <dbReference type="ARBA" id="ARBA00004496"/>
    </source>
</evidence>
<evidence type="ECO:0000256" key="1">
    <source>
        <dbReference type="ARBA" id="ARBA00001947"/>
    </source>
</evidence>
<comment type="caution">
    <text evidence="37">The sequence shown here is derived from an EMBL/GenBank/DDBJ whole genome shotgun (WGS) entry which is preliminary data.</text>
</comment>
<dbReference type="PROSITE" id="PS00108">
    <property type="entry name" value="PROTEIN_KINASE_ST"/>
    <property type="match status" value="1"/>
</dbReference>
<sequence>MSSYGRHRHGSPSPKARPIRQKLQFACSDGEDEPIEDVNNSTGGESGFTEMDSPMPVRRHPVDKRLDGSSSPLNQSGADDDVELWDEESLGSPSHPRSPGSVLSANCSPSPRKSSRLYGGSPERSYAQDDGEGSSSPIPDCPDTPPHKTFRKLRLFDTPHTPKSLLSRARGSGPGSSSRRVALFKNVEPSGKSVTDSSRRQQAPLVNFNPFTPDSLLIQSATQQRNNRKRAHWNDSCGEDMDASDGEGEEDVLPPSKRITMMESNMMSRYTSEFLELEKIGCGEFGAVFKCVKRLDGCIYAIKRSKKPLAGSVDEQNALREVYAHAVLGQHPHVVRYYSAWAEDDHMLIQNEYCNGGTLSDVIAENYRRLSYLSELELKDLLLQVTRGLKYIHSTSLVHMDIKPSNIFISRKSVASCDECDDDEGLTTSVYKIGDLGHVTRANNPQVEEGDSRYLANEVLQEDYSNLMKADIFALALTVVNASGAEPLPTNGDKWHEIRQGKLPAIPQVLSPEFLSLLKLMIHPDPTRRPSTSDLIRHPVLLTAARMSADQLRVELNAEKFKNALLQKELKKAQLARAAAEEKVLSTDRILTRSTVQSNPRTSRLIGKKMNRSLFARRRDDASCDRCSSSRCPAGDGSECRRTREAEREEDEVHQSTMALRDELLKSIWHAFTALDLDKSGKVSKSQLKVLSHNLCTVMNIPHDPVALEEHFKDDDEGPVSNQGYMPYLNKFILDKVTDNFDRQDFNTLCWTLCSRKNLKQGQLLISNDDAFKIWCIFNFLSEDRYPLIVVTEEIEYFLHKLTDAMGGSWMEERFEDYRLDSKQQCLSAWELIGLVGSGHFSKGMDRQTLSMGITEVYQELILDVLKQGYMMKKGHKRKNWTERWFMLKPNSMSYYVGEDLTDKKGNILLDGNCSVEPLPDKEGKKCLFLIKSSLKSFEISVSDKKKKQEWIQAVQICVSLLRQGRPAPHREARQKRRDLRLRQQAEQEELELRMRELQTANEAKQLELENMRKALEEAAANAAEEERRRLQTQTEIQDRYRVDLEREKTVRQQMEEQVAQKSTELEQYLQRVHELEDMYRQLEDALEDERRARQDEETVRKLQARLLEEEATKRAELEQIHLRQQLAISETEAEKQELERERVAKESALQAAMTQLEHLEQERQGALEQYLVGQTPTCVPLPAALAHGSDLFNRSHLDGGLLALLLLAPGMPRTPVPPPTPVDNTLPAKMRLALHTVICCCVFTMVLPLVKGATGELNSSQKKRFKVWLQSRMKRDLGNSLVTANEQYSDIHVGPQQGKNEKTVSTPLSFGLNSRPRRSASSKPSSCVLGTCVYHDLLHILHKINNDQREPIAPENKIGSEGYGRRRRRRSLLDVTELVLQTVKQIKMKKRDTPLCKQQSTPCFGKELPRLFPRISMSEVEERVRLIAEKVYASALKEEDTKETMALFTVPEDCPIGLHEIRERALQREIAEQQSEESARRKKSFMLKRSQSVSSQLPISGDWDPSSASPKLSAVTAEPGLPEGFPDFQRVTISGDYCAGITVEDYEQAAQSLLKALFIREKYSRLAYHRFPRTAARFLRAAKDEKWREEDEVLPDIWPFPHEGEDPYSMEGIPEDLNYELQMKDGIVNVYDNAEALKQQQPHSLPYPDLETFAIDLSHVLAMIADGPTMKRSLHINLTFQVGLGLPLGGAGWGSQFNDIWPFPHEGEDPYSMEGIPEDLNYELQMKDGIVNVYDNAEALKQQQPHSLPYPDLETFAIDLSHVLAMIADGPTERGLNTFQFRPHCGEAGSITHLVSAFLTADNISHGLNLKKSPVLQYLYYLAQVPIAMSPLSNNSLFLEYSKNPLREFLQKGLCVSLSTDDPMQFHYTKEALMEEYAIAGQLWKLSTCDLCEIARNSVLQSGLSHQEKKHFIGSNYLQDGPGGNDIRRTNVAQIRMAYRYETLCNELSFLVDAVKTERRTTSGMDCRANSDLFSLHDEKFDFDVSLSPASSKGDEDEDEVFVGPVSHKERCVSVNVVSQLEDGGGGTRVSWSPLTGDQLDAVCHEAHRLATQLQGAEPSPQDGEDTRVTTEATNRREEFIQDTGAKLDVLGNTASVLSPIKRQTFCVQDSPMKQLPPAVQRRLLRGSSVNTTLSNRPAAINKASSKHTTATNAASSARPAPTVSSIRPTARHITSSPVAVTRAQATRMSLRGKAALGVGIALPSKPAAPTTSCSASKTKVEKTRLQPPSKMVAGWTRPSSRPSSRAESYEDLLSDSTSVASDLSDSSLNSSLLGKRSLAPPTKNVVRNMSGVKAPPLQKRRVADRRNTSSSSSSVSSFNSSMSLSPAKDISKMLKPKRLVSASSLDGPGPADMQEEEPVDAPDIQPFCLEEEQPPAAPPCAASQPEQPESMDPGAPSQVQSEPNSNLIELETAEEINSKAPEVLLLDLPAPTPQPQEKLLIDLTNTPDLIRTGGKTCTTTQLIDLSSPLIKWSPEDKRENNALLINLSF</sequence>
<evidence type="ECO:0000256" key="14">
    <source>
        <dbReference type="ARBA" id="ARBA00022723"/>
    </source>
</evidence>
<evidence type="ECO:0000256" key="23">
    <source>
        <dbReference type="ARBA" id="ARBA00023125"/>
    </source>
</evidence>
<keyword evidence="24" id="KW-0472">Membrane</keyword>
<evidence type="ECO:0000256" key="6">
    <source>
        <dbReference type="ARBA" id="ARBA00004955"/>
    </source>
</evidence>
<protein>
    <recommendedName>
        <fullName evidence="30">Switch-associated protein 70</fullName>
        <ecNumber evidence="8">2.7.10.2</ecNumber>
        <ecNumber evidence="9">3.5.4.6</ecNumber>
    </recommendedName>
</protein>
<evidence type="ECO:0000256" key="8">
    <source>
        <dbReference type="ARBA" id="ARBA00011903"/>
    </source>
</evidence>
<feature type="region of interest" description="Disordered" evidence="33">
    <location>
        <begin position="2130"/>
        <end position="2168"/>
    </location>
</feature>
<feature type="compositionally biased region" description="Acidic residues" evidence="33">
    <location>
        <begin position="78"/>
        <end position="89"/>
    </location>
</feature>
<dbReference type="GO" id="GO:0005886">
    <property type="term" value="C:plasma membrane"/>
    <property type="evidence" value="ECO:0007669"/>
    <property type="project" value="UniProtKB-SubCell"/>
</dbReference>
<dbReference type="InterPro" id="IPR000719">
    <property type="entry name" value="Prot_kinase_dom"/>
</dbReference>
<feature type="binding site" evidence="31">
    <location>
        <position position="303"/>
    </location>
    <ligand>
        <name>ATP</name>
        <dbReference type="ChEBI" id="CHEBI:30616"/>
    </ligand>
</feature>
<keyword evidence="23" id="KW-0238">DNA-binding</keyword>
<dbReference type="Pfam" id="PF15259">
    <property type="entry name" value="GTSE1_N"/>
    <property type="match status" value="1"/>
</dbReference>
<dbReference type="GO" id="GO:0005509">
    <property type="term" value="F:calcium ion binding"/>
    <property type="evidence" value="ECO:0007669"/>
    <property type="project" value="InterPro"/>
</dbReference>
<evidence type="ECO:0000256" key="25">
    <source>
        <dbReference type="ARBA" id="ARBA00023137"/>
    </source>
</evidence>
<feature type="compositionally biased region" description="Low complexity" evidence="33">
    <location>
        <begin position="2381"/>
        <end position="2390"/>
    </location>
</feature>
<dbReference type="GO" id="GO:0005524">
    <property type="term" value="F:ATP binding"/>
    <property type="evidence" value="ECO:0007669"/>
    <property type="project" value="UniProtKB-UniRule"/>
</dbReference>
<dbReference type="PROSITE" id="PS50011">
    <property type="entry name" value="PROTEIN_KINASE_DOM"/>
    <property type="match status" value="1"/>
</dbReference>
<dbReference type="SUPFAM" id="SSF51556">
    <property type="entry name" value="Metallo-dependent hydrolases"/>
    <property type="match status" value="2"/>
</dbReference>
<dbReference type="InterPro" id="IPR008271">
    <property type="entry name" value="Ser/Thr_kinase_AS"/>
</dbReference>
<feature type="domain" description="Protein kinase" evidence="35">
    <location>
        <begin position="274"/>
        <end position="541"/>
    </location>
</feature>
<dbReference type="CDD" id="cd13273">
    <property type="entry name" value="PH_SWAP-70"/>
    <property type="match status" value="1"/>
</dbReference>
<dbReference type="SMART" id="SM00220">
    <property type="entry name" value="S_TKc"/>
    <property type="match status" value="1"/>
</dbReference>
<keyword evidence="26" id="KW-0539">Nucleus</keyword>
<feature type="region of interest" description="Disordered" evidence="33">
    <location>
        <begin position="2055"/>
        <end position="2074"/>
    </location>
</feature>
<evidence type="ECO:0000256" key="10">
    <source>
        <dbReference type="ARBA" id="ARBA00022475"/>
    </source>
</evidence>
<dbReference type="SUPFAM" id="SSF50729">
    <property type="entry name" value="PH domain-like"/>
    <property type="match status" value="1"/>
</dbReference>
<organism evidence="37 38">
    <name type="scientific">Scophthalmus maximus</name>
    <name type="common">Turbot</name>
    <name type="synonym">Psetta maxima</name>
    <dbReference type="NCBI Taxonomy" id="52904"/>
    <lineage>
        <taxon>Eukaryota</taxon>
        <taxon>Metazoa</taxon>
        <taxon>Chordata</taxon>
        <taxon>Craniata</taxon>
        <taxon>Vertebrata</taxon>
        <taxon>Euteleostomi</taxon>
        <taxon>Actinopterygii</taxon>
        <taxon>Neopterygii</taxon>
        <taxon>Teleostei</taxon>
        <taxon>Neoteleostei</taxon>
        <taxon>Acanthomorphata</taxon>
        <taxon>Carangaria</taxon>
        <taxon>Pleuronectiformes</taxon>
        <taxon>Pleuronectoidei</taxon>
        <taxon>Scophthalmidae</taxon>
        <taxon>Scophthalmus</taxon>
    </lineage>
</organism>
<dbReference type="Proteomes" id="UP000438429">
    <property type="component" value="Unassembled WGS sequence"/>
</dbReference>
<dbReference type="EC" id="2.7.10.2" evidence="8"/>
<feature type="coiled-coil region" evidence="32">
    <location>
        <begin position="549"/>
        <end position="583"/>
    </location>
</feature>
<feature type="region of interest" description="Disordered" evidence="33">
    <location>
        <begin position="2372"/>
        <end position="2409"/>
    </location>
</feature>
<dbReference type="InterPro" id="IPR032466">
    <property type="entry name" value="Metal_Hydrolase"/>
</dbReference>
<feature type="compositionally biased region" description="Polar residues" evidence="33">
    <location>
        <begin position="2399"/>
        <end position="2409"/>
    </location>
</feature>
<feature type="region of interest" description="Disordered" evidence="33">
    <location>
        <begin position="1471"/>
        <end position="1520"/>
    </location>
</feature>
<feature type="region of interest" description="Disordered" evidence="33">
    <location>
        <begin position="1"/>
        <end position="208"/>
    </location>
</feature>
<accession>A0A6A4TBU2</accession>
<dbReference type="GO" id="GO:0005576">
    <property type="term" value="C:extracellular region"/>
    <property type="evidence" value="ECO:0007669"/>
    <property type="project" value="InterPro"/>
</dbReference>
<feature type="region of interest" description="Disordered" evidence="33">
    <location>
        <begin position="2206"/>
        <end position="2326"/>
    </location>
</feature>
<dbReference type="EMBL" id="VEVO01000006">
    <property type="protein sequence ID" value="KAF0040391.1"/>
    <property type="molecule type" value="Genomic_DNA"/>
</dbReference>
<dbReference type="Pfam" id="PF00169">
    <property type="entry name" value="PH"/>
    <property type="match status" value="1"/>
</dbReference>
<evidence type="ECO:0000256" key="29">
    <source>
        <dbReference type="ARBA" id="ARBA00066244"/>
    </source>
</evidence>
<feature type="domain" description="PH" evidence="34">
    <location>
        <begin position="864"/>
        <end position="960"/>
    </location>
</feature>
<dbReference type="PROSITE" id="PS00107">
    <property type="entry name" value="PROTEIN_KINASE_ATP"/>
    <property type="match status" value="1"/>
</dbReference>
<evidence type="ECO:0000256" key="11">
    <source>
        <dbReference type="ARBA" id="ARBA00022490"/>
    </source>
</evidence>
<dbReference type="InterPro" id="IPR011992">
    <property type="entry name" value="EF-hand-dom_pair"/>
</dbReference>
<dbReference type="Gene3D" id="2.30.29.30">
    <property type="entry name" value="Pleckstrin-homology domain (PH domain)/Phosphotyrosine-binding domain (PTB)"/>
    <property type="match status" value="1"/>
</dbReference>
<evidence type="ECO:0000256" key="26">
    <source>
        <dbReference type="ARBA" id="ARBA00023242"/>
    </source>
</evidence>
<feature type="region of interest" description="Disordered" evidence="33">
    <location>
        <begin position="2343"/>
        <end position="2362"/>
    </location>
</feature>
<evidence type="ECO:0000256" key="5">
    <source>
        <dbReference type="ARBA" id="ARBA00004510"/>
    </source>
</evidence>
<evidence type="ECO:0000256" key="33">
    <source>
        <dbReference type="SAM" id="MobiDB-lite"/>
    </source>
</evidence>
<dbReference type="GO" id="GO:0003876">
    <property type="term" value="F:AMP deaminase activity"/>
    <property type="evidence" value="ECO:0007669"/>
    <property type="project" value="UniProtKB-EC"/>
</dbReference>
<evidence type="ECO:0000256" key="21">
    <source>
        <dbReference type="ARBA" id="ARBA00023054"/>
    </source>
</evidence>
<evidence type="ECO:0000256" key="2">
    <source>
        <dbReference type="ARBA" id="ARBA00004123"/>
    </source>
</evidence>
<evidence type="ECO:0000256" key="24">
    <source>
        <dbReference type="ARBA" id="ARBA00023136"/>
    </source>
</evidence>
<gene>
    <name evidence="37" type="ORF">F2P81_006289</name>
</gene>
<comment type="similarity">
    <text evidence="7">Belongs to the metallo-dependent hydrolases superfamily. Adenosine and AMP deaminases family.</text>
</comment>
<evidence type="ECO:0000259" key="36">
    <source>
        <dbReference type="PROSITE" id="PS50222"/>
    </source>
</evidence>
<evidence type="ECO:0000256" key="18">
    <source>
        <dbReference type="ARBA" id="ARBA00022833"/>
    </source>
</evidence>
<evidence type="ECO:0000256" key="20">
    <source>
        <dbReference type="ARBA" id="ARBA00022842"/>
    </source>
</evidence>
<feature type="compositionally biased region" description="Acidic residues" evidence="33">
    <location>
        <begin position="237"/>
        <end position="252"/>
    </location>
</feature>
<feature type="compositionally biased region" description="Low complexity" evidence="33">
    <location>
        <begin position="164"/>
        <end position="180"/>
    </location>
</feature>
<dbReference type="EC" id="3.5.4.6" evidence="9"/>
<evidence type="ECO:0000259" key="35">
    <source>
        <dbReference type="PROSITE" id="PS50011"/>
    </source>
</evidence>
<dbReference type="InterPro" id="IPR021116">
    <property type="entry name" value="Calcitonin/adrenomedullin"/>
</dbReference>
<evidence type="ECO:0000256" key="19">
    <source>
        <dbReference type="ARBA" id="ARBA00022840"/>
    </source>
</evidence>
<feature type="coiled-coil region" evidence="32">
    <location>
        <begin position="970"/>
        <end position="1170"/>
    </location>
</feature>
<evidence type="ECO:0000256" key="28">
    <source>
        <dbReference type="ARBA" id="ARBA00059750"/>
    </source>
</evidence>
<dbReference type="InterPro" id="IPR032768">
    <property type="entry name" value="GTSE1_N"/>
</dbReference>
<dbReference type="InterPro" id="IPR057837">
    <property type="entry name" value="PH_SWAP70"/>
</dbReference>
<dbReference type="PANTHER" id="PTHR14383">
    <property type="entry name" value="SWAP-70 RECOMBINASE"/>
    <property type="match status" value="1"/>
</dbReference>
<evidence type="ECO:0000256" key="16">
    <source>
        <dbReference type="ARBA" id="ARBA00022777"/>
    </source>
</evidence>
<evidence type="ECO:0000256" key="9">
    <source>
        <dbReference type="ARBA" id="ARBA00012775"/>
    </source>
</evidence>
<evidence type="ECO:0000256" key="3">
    <source>
        <dbReference type="ARBA" id="ARBA00004236"/>
    </source>
</evidence>
<dbReference type="Pfam" id="PF25530">
    <property type="entry name" value="EF-hand_SWAP70_N"/>
    <property type="match status" value="1"/>
</dbReference>
<dbReference type="GO" id="GO:0004715">
    <property type="term" value="F:non-membrane spanning protein tyrosine kinase activity"/>
    <property type="evidence" value="ECO:0007669"/>
    <property type="project" value="UniProtKB-EC"/>
</dbReference>
<feature type="compositionally biased region" description="Polar residues" evidence="33">
    <location>
        <begin position="101"/>
        <end position="112"/>
    </location>
</feature>
<evidence type="ECO:0000256" key="31">
    <source>
        <dbReference type="PROSITE-ProRule" id="PRU10141"/>
    </source>
</evidence>
<evidence type="ECO:0000256" key="32">
    <source>
        <dbReference type="SAM" id="Coils"/>
    </source>
</evidence>
<dbReference type="InterPro" id="IPR006329">
    <property type="entry name" value="AMPD"/>
</dbReference>
<keyword evidence="14" id="KW-0479">Metal-binding</keyword>
<keyword evidence="17" id="KW-0378">Hydrolase</keyword>
<evidence type="ECO:0000256" key="17">
    <source>
        <dbReference type="ARBA" id="ARBA00022801"/>
    </source>
</evidence>
<dbReference type="InterPro" id="IPR057836">
    <property type="entry name" value="EF-hand_SWAP70_N"/>
</dbReference>
<dbReference type="FunFam" id="3.30.200.20:FF:000115">
    <property type="entry name" value="Wee1-like kinase 2"/>
    <property type="match status" value="1"/>
</dbReference>
<dbReference type="FunFam" id="2.30.29.30:FF:000175">
    <property type="entry name" value="switch-associated protein 70 isoform X2"/>
    <property type="match status" value="1"/>
</dbReference>
<proteinExistence type="inferred from homology"/>
<dbReference type="InterPro" id="IPR006650">
    <property type="entry name" value="A/AMP_deam_AS"/>
</dbReference>
<evidence type="ECO:0000256" key="30">
    <source>
        <dbReference type="ARBA" id="ARBA00074876"/>
    </source>
</evidence>
<evidence type="ECO:0000313" key="37">
    <source>
        <dbReference type="EMBL" id="KAF0040391.1"/>
    </source>
</evidence>
<keyword evidence="27" id="KW-0966">Cell projection</keyword>
<reference evidence="37 38" key="1">
    <citation type="submission" date="2019-06" db="EMBL/GenBank/DDBJ databases">
        <title>Draft genomes of female and male turbot (Scophthalmus maximus).</title>
        <authorList>
            <person name="Xu H."/>
            <person name="Xu X.-W."/>
            <person name="Shao C."/>
            <person name="Chen S."/>
        </authorList>
    </citation>
    <scope>NUCLEOTIDE SEQUENCE [LARGE SCALE GENOMIC DNA]</scope>
    <source>
        <strain evidence="37">Ysfricsl-2016a</strain>
        <tissue evidence="37">Blood</tissue>
    </source>
</reference>
<evidence type="ECO:0000256" key="15">
    <source>
        <dbReference type="ARBA" id="ARBA00022741"/>
    </source>
</evidence>
<feature type="compositionally biased region" description="Polar residues" evidence="33">
    <location>
        <begin position="68"/>
        <end position="77"/>
    </location>
</feature>
<dbReference type="Gene3D" id="3.30.200.20">
    <property type="entry name" value="Phosphorylase Kinase, domain 1"/>
    <property type="match status" value="1"/>
</dbReference>
<dbReference type="UniPathway" id="UPA00591">
    <property type="reaction ID" value="UER00663"/>
</dbReference>
<comment type="subunit">
    <text evidence="29">The SWAP complex consists of NPM1, NCL, PARP1 and SWAP70.</text>
</comment>
<evidence type="ECO:0000256" key="13">
    <source>
        <dbReference type="ARBA" id="ARBA00022679"/>
    </source>
</evidence>
<feature type="compositionally biased region" description="Basic residues" evidence="33">
    <location>
        <begin position="1"/>
        <end position="10"/>
    </location>
</feature>
<keyword evidence="16" id="KW-0418">Kinase</keyword>
<comment type="subcellular location">
    <subcellularLocation>
        <location evidence="3">Cell membrane</location>
    </subcellularLocation>
    <subcellularLocation>
        <location evidence="5">Cell projection</location>
        <location evidence="5">Lamellipodium</location>
    </subcellularLocation>
    <subcellularLocation>
        <location evidence="4">Cytoplasm</location>
    </subcellularLocation>
    <subcellularLocation>
        <location evidence="2">Nucleus</location>
    </subcellularLocation>
</comment>
<evidence type="ECO:0000256" key="7">
    <source>
        <dbReference type="ARBA" id="ARBA00006676"/>
    </source>
</evidence>
<evidence type="ECO:0000256" key="12">
    <source>
        <dbReference type="ARBA" id="ARBA00022553"/>
    </source>
</evidence>
<dbReference type="InterPro" id="IPR011993">
    <property type="entry name" value="PH-like_dom_sf"/>
</dbReference>
<dbReference type="Pfam" id="PF00214">
    <property type="entry name" value="Calc_CGRP_IAPP"/>
    <property type="match status" value="1"/>
</dbReference>
<dbReference type="SUPFAM" id="SSF47473">
    <property type="entry name" value="EF-hand"/>
    <property type="match status" value="1"/>
</dbReference>
<keyword evidence="22" id="KW-0546">Nucleotide metabolism</keyword>
<dbReference type="PROSITE" id="PS00485">
    <property type="entry name" value="A_DEAMINASE"/>
    <property type="match status" value="1"/>
</dbReference>
<dbReference type="GO" id="GO:0030027">
    <property type="term" value="C:lamellipodium"/>
    <property type="evidence" value="ECO:0007669"/>
    <property type="project" value="UniProtKB-SubCell"/>
</dbReference>
<dbReference type="PANTHER" id="PTHR14383:SF6">
    <property type="entry name" value="SWITCH-ASSOCIATED PROTEIN 70"/>
    <property type="match status" value="1"/>
</dbReference>
<dbReference type="SMART" id="SM00233">
    <property type="entry name" value="PH"/>
    <property type="match status" value="1"/>
</dbReference>
<dbReference type="GO" id="GO:0032264">
    <property type="term" value="P:IMP salvage"/>
    <property type="evidence" value="ECO:0007669"/>
    <property type="project" value="UniProtKB-UniPathway"/>
</dbReference>
<keyword evidence="21 32" id="KW-0175">Coiled coil</keyword>
<dbReference type="Pfam" id="PF19326">
    <property type="entry name" value="AMP_deaminase"/>
    <property type="match status" value="3"/>
</dbReference>
<feature type="domain" description="EF-hand" evidence="36">
    <location>
        <begin position="663"/>
        <end position="698"/>
    </location>
</feature>
<dbReference type="PROSITE" id="PS50003">
    <property type="entry name" value="PH_DOMAIN"/>
    <property type="match status" value="1"/>
</dbReference>
<keyword evidence="10" id="KW-1003">Cell membrane</keyword>
<evidence type="ECO:0000259" key="34">
    <source>
        <dbReference type="PROSITE" id="PS50003"/>
    </source>
</evidence>
<feature type="compositionally biased region" description="Polar residues" evidence="33">
    <location>
        <begin position="1490"/>
        <end position="1499"/>
    </location>
</feature>
<keyword evidence="19 31" id="KW-0067">ATP-binding</keyword>
<dbReference type="SUPFAM" id="SSF56112">
    <property type="entry name" value="Protein kinase-like (PK-like)"/>
    <property type="match status" value="1"/>
</dbReference>
<dbReference type="InterPro" id="IPR002048">
    <property type="entry name" value="EF_hand_dom"/>
</dbReference>
<evidence type="ECO:0000256" key="27">
    <source>
        <dbReference type="ARBA" id="ARBA00023273"/>
    </source>
</evidence>